<sequence>MGRWIPLIFFSWSACGIEVGADGEGDAYIARVRESFLAFNPRAELGLVLRGYPWFEKRTWSFATENGVPTVTFVGVVDDAKAVADFEARNKYRWRDAFKSMQLQAAYPLTRDKRKLSFAIHFAFEDDARNFKIAGGTLGVQRESDGVWVYETLEQRELDALIEGLFGRQDPYLILVRGLPYK</sequence>
<proteinExistence type="predicted"/>
<keyword evidence="2" id="KW-1185">Reference proteome</keyword>
<evidence type="ECO:0008006" key="3">
    <source>
        <dbReference type="Google" id="ProtNLM"/>
    </source>
</evidence>
<reference evidence="1" key="1">
    <citation type="submission" date="2021-03" db="EMBL/GenBank/DDBJ databases">
        <title>Acanthopleuribacteraceae sp. M133.</title>
        <authorList>
            <person name="Wang G."/>
        </authorList>
    </citation>
    <scope>NUCLEOTIDE SEQUENCE</scope>
    <source>
        <strain evidence="1">M133</strain>
    </source>
</reference>
<organism evidence="1 2">
    <name type="scientific">Sulfidibacter corallicola</name>
    <dbReference type="NCBI Taxonomy" id="2818388"/>
    <lineage>
        <taxon>Bacteria</taxon>
        <taxon>Pseudomonadati</taxon>
        <taxon>Acidobacteriota</taxon>
        <taxon>Holophagae</taxon>
        <taxon>Acanthopleuribacterales</taxon>
        <taxon>Acanthopleuribacteraceae</taxon>
        <taxon>Sulfidibacter</taxon>
    </lineage>
</organism>
<protein>
    <recommendedName>
        <fullName evidence="3">Lipoprotein</fullName>
    </recommendedName>
</protein>
<dbReference type="RefSeq" id="WP_237377881.1">
    <property type="nucleotide sequence ID" value="NZ_CP071793.1"/>
</dbReference>
<dbReference type="PROSITE" id="PS51257">
    <property type="entry name" value="PROKAR_LIPOPROTEIN"/>
    <property type="match status" value="1"/>
</dbReference>
<evidence type="ECO:0000313" key="1">
    <source>
        <dbReference type="EMBL" id="QTD48223.1"/>
    </source>
</evidence>
<dbReference type="KEGG" id="scor:J3U87_21775"/>
<dbReference type="Proteomes" id="UP000663929">
    <property type="component" value="Chromosome"/>
</dbReference>
<dbReference type="EMBL" id="CP071793">
    <property type="protein sequence ID" value="QTD48223.1"/>
    <property type="molecule type" value="Genomic_DNA"/>
</dbReference>
<evidence type="ECO:0000313" key="2">
    <source>
        <dbReference type="Proteomes" id="UP000663929"/>
    </source>
</evidence>
<accession>A0A8A4TF08</accession>
<name>A0A8A4TF08_SULCO</name>
<dbReference type="AlphaFoldDB" id="A0A8A4TF08"/>
<gene>
    <name evidence="1" type="ORF">J3U87_21775</name>
</gene>